<evidence type="ECO:0000313" key="5">
    <source>
        <dbReference type="Proteomes" id="UP000077202"/>
    </source>
</evidence>
<gene>
    <name evidence="4" type="ORF">AXG93_1027s1040</name>
</gene>
<name>A0A176W2X5_MARPO</name>
<dbReference type="Proteomes" id="UP000077202">
    <property type="component" value="Unassembled WGS sequence"/>
</dbReference>
<reference evidence="4" key="1">
    <citation type="submission" date="2016-03" db="EMBL/GenBank/DDBJ databases">
        <title>Mechanisms controlling the formation of the plant cell surface in tip-growing cells are functionally conserved among land plants.</title>
        <authorList>
            <person name="Honkanen S."/>
            <person name="Jones V.A."/>
            <person name="Morieri G."/>
            <person name="Champion C."/>
            <person name="Hetherington A.J."/>
            <person name="Kelly S."/>
            <person name="Saint-Marcoux D."/>
            <person name="Proust H."/>
            <person name="Prescott H."/>
            <person name="Dolan L."/>
        </authorList>
    </citation>
    <scope>NUCLEOTIDE SEQUENCE [LARGE SCALE GENOMIC DNA]</scope>
    <source>
        <tissue evidence="4">Whole gametophyte</tissue>
    </source>
</reference>
<evidence type="ECO:0000256" key="1">
    <source>
        <dbReference type="ARBA" id="ARBA00022441"/>
    </source>
</evidence>
<feature type="compositionally biased region" description="Basic and acidic residues" evidence="3">
    <location>
        <begin position="1"/>
        <end position="20"/>
    </location>
</feature>
<dbReference type="AlphaFoldDB" id="A0A176W2X5"/>
<sequence>MKWERVQVKVKAKETPDGKKPAVRRGGAHGPGRKWGHTCNAVKSGRLLYVFGGYGRDDCQTNDVHVFDTNRERKSAVGLMAKQTWSKPMVKGTAPTPRDSHTCTTVGSKLFVFGGTDGNSPLKDLHILDTVTNQWSTPITKGDGPAAREGHSAALIGTRLFVFGGCGRSPDDMEETYFNDLYILETSKFFVVFTLIYPLTLIESVPYNRQSIECYMRLYTLVWKELRTTGQKLIPRAGHTTVALGKYLFVFGGFTDDRKLFDDLHVLHVESGIWTKATTTGEGPSPRFSLAGDCADPEKGILLFLGGCNENLEALEDMYYLDTGSLECP</sequence>
<organism evidence="4 5">
    <name type="scientific">Marchantia polymorpha subsp. ruderalis</name>
    <dbReference type="NCBI Taxonomy" id="1480154"/>
    <lineage>
        <taxon>Eukaryota</taxon>
        <taxon>Viridiplantae</taxon>
        <taxon>Streptophyta</taxon>
        <taxon>Embryophyta</taxon>
        <taxon>Marchantiophyta</taxon>
        <taxon>Marchantiopsida</taxon>
        <taxon>Marchantiidae</taxon>
        <taxon>Marchantiales</taxon>
        <taxon>Marchantiaceae</taxon>
        <taxon>Marchantia</taxon>
    </lineage>
</organism>
<evidence type="ECO:0000256" key="3">
    <source>
        <dbReference type="SAM" id="MobiDB-lite"/>
    </source>
</evidence>
<evidence type="ECO:0000256" key="2">
    <source>
        <dbReference type="ARBA" id="ARBA00022737"/>
    </source>
</evidence>
<dbReference type="PANTHER" id="PTHR46093:SF18">
    <property type="entry name" value="FIBRONECTIN TYPE-III DOMAIN-CONTAINING PROTEIN"/>
    <property type="match status" value="1"/>
</dbReference>
<protein>
    <submittedName>
        <fullName evidence="4">Uncharacterized protein</fullName>
    </submittedName>
</protein>
<dbReference type="SUPFAM" id="SSF117281">
    <property type="entry name" value="Kelch motif"/>
    <property type="match status" value="2"/>
</dbReference>
<dbReference type="InterPro" id="IPR015915">
    <property type="entry name" value="Kelch-typ_b-propeller"/>
</dbReference>
<evidence type="ECO:0000313" key="4">
    <source>
        <dbReference type="EMBL" id="OAE26963.1"/>
    </source>
</evidence>
<dbReference type="Gene3D" id="2.120.10.80">
    <property type="entry name" value="Kelch-type beta propeller"/>
    <property type="match status" value="2"/>
</dbReference>
<proteinExistence type="predicted"/>
<feature type="region of interest" description="Disordered" evidence="3">
    <location>
        <begin position="1"/>
        <end position="32"/>
    </location>
</feature>
<accession>A0A176W2X5</accession>
<keyword evidence="5" id="KW-1185">Reference proteome</keyword>
<keyword evidence="1" id="KW-0880">Kelch repeat</keyword>
<dbReference type="PANTHER" id="PTHR46093">
    <property type="entry name" value="ACYL-COA-BINDING DOMAIN-CONTAINING PROTEIN 5"/>
    <property type="match status" value="1"/>
</dbReference>
<keyword evidence="2" id="KW-0677">Repeat</keyword>
<dbReference type="Pfam" id="PF24681">
    <property type="entry name" value="Kelch_KLHDC2_KLHL20_DRC7"/>
    <property type="match status" value="2"/>
</dbReference>
<feature type="compositionally biased region" description="Basic residues" evidence="3">
    <location>
        <begin position="21"/>
        <end position="32"/>
    </location>
</feature>
<dbReference type="EMBL" id="LVLJ01002020">
    <property type="protein sequence ID" value="OAE26963.1"/>
    <property type="molecule type" value="Genomic_DNA"/>
</dbReference>
<comment type="caution">
    <text evidence="4">The sequence shown here is derived from an EMBL/GenBank/DDBJ whole genome shotgun (WGS) entry which is preliminary data.</text>
</comment>